<dbReference type="GeneID" id="43619952"/>
<reference evidence="2 3" key="1">
    <citation type="submission" date="2012-08" db="EMBL/GenBank/DDBJ databases">
        <authorList>
            <person name="Gan P.H.P."/>
            <person name="Ikeda K."/>
            <person name="Irieda H."/>
            <person name="Narusaka M."/>
            <person name="O'Connell R.J."/>
            <person name="Narusaka Y."/>
            <person name="Takano Y."/>
            <person name="Kubo Y."/>
            <person name="Shirasu K."/>
        </authorList>
    </citation>
    <scope>NUCLEOTIDE SEQUENCE [LARGE SCALE GENOMIC DNA]</scope>
    <source>
        <strain evidence="2 3">Nara gc5</strain>
    </source>
</reference>
<accession>A0A7J6J621</accession>
<name>A0A7J6J621_COLFN</name>
<feature type="region of interest" description="Disordered" evidence="1">
    <location>
        <begin position="45"/>
        <end position="87"/>
    </location>
</feature>
<evidence type="ECO:0000313" key="3">
    <source>
        <dbReference type="Proteomes" id="UP000011096"/>
    </source>
</evidence>
<gene>
    <name evidence="2" type="ORF">CGGC5_v007378</name>
</gene>
<reference evidence="2 3" key="2">
    <citation type="submission" date="2020-04" db="EMBL/GenBank/DDBJ databases">
        <title>Genome sequencing and assembly of multiple isolates from the Colletotrichum gloeosporioides species complex.</title>
        <authorList>
            <person name="Gan P."/>
            <person name="Shirasu K."/>
        </authorList>
    </citation>
    <scope>NUCLEOTIDE SEQUENCE [LARGE SCALE GENOMIC DNA]</scope>
    <source>
        <strain evidence="2 3">Nara gc5</strain>
    </source>
</reference>
<dbReference type="Proteomes" id="UP000011096">
    <property type="component" value="Unassembled WGS sequence"/>
</dbReference>
<keyword evidence="3" id="KW-1185">Reference proteome</keyword>
<comment type="caution">
    <text evidence="2">The sequence shown here is derived from an EMBL/GenBank/DDBJ whole genome shotgun (WGS) entry which is preliminary data.</text>
</comment>
<feature type="compositionally biased region" description="Basic residues" evidence="1">
    <location>
        <begin position="45"/>
        <end position="54"/>
    </location>
</feature>
<dbReference type="OrthoDB" id="4754366at2759"/>
<sequence length="176" mass="20285">MGIPSFLPTELIKEHMYNSSTDNPPLGPSALTTYIERALIAVRRHNAKTKNRNKRLGDQQQTEQEQPDATGGPNVNLEEVENTLHQRDEQIATLQQQLTENEEFSQQQLSEKDELLAQKDELLARKNEVLVQKDELLAEQTSSIAELKELLRHKDEEMSRRTRELAELGRLWDTRS</sequence>
<evidence type="ECO:0000256" key="1">
    <source>
        <dbReference type="SAM" id="MobiDB-lite"/>
    </source>
</evidence>
<dbReference type="AlphaFoldDB" id="A0A7J6J621"/>
<protein>
    <submittedName>
        <fullName evidence="2">Uncharacterized protein</fullName>
    </submittedName>
</protein>
<dbReference type="EMBL" id="ANPB02000004">
    <property type="protein sequence ID" value="KAF4484727.1"/>
    <property type="molecule type" value="Genomic_DNA"/>
</dbReference>
<dbReference type="InParanoid" id="A0A7J6J621"/>
<dbReference type="RefSeq" id="XP_031885177.2">
    <property type="nucleotide sequence ID" value="XM_032035952.2"/>
</dbReference>
<proteinExistence type="predicted"/>
<evidence type="ECO:0000313" key="2">
    <source>
        <dbReference type="EMBL" id="KAF4484727.1"/>
    </source>
</evidence>
<organism evidence="2 3">
    <name type="scientific">Colletotrichum fructicola (strain Nara gc5)</name>
    <name type="common">Anthracnose fungus</name>
    <name type="synonym">Colletotrichum gloeosporioides (strain Nara gc5)</name>
    <dbReference type="NCBI Taxonomy" id="1213859"/>
    <lineage>
        <taxon>Eukaryota</taxon>
        <taxon>Fungi</taxon>
        <taxon>Dikarya</taxon>
        <taxon>Ascomycota</taxon>
        <taxon>Pezizomycotina</taxon>
        <taxon>Sordariomycetes</taxon>
        <taxon>Hypocreomycetidae</taxon>
        <taxon>Glomerellales</taxon>
        <taxon>Glomerellaceae</taxon>
        <taxon>Colletotrichum</taxon>
        <taxon>Colletotrichum gloeosporioides species complex</taxon>
    </lineage>
</organism>